<name>A0A388TCD3_TERA1</name>
<protein>
    <submittedName>
        <fullName evidence="2">Carboxylesterase BioH</fullName>
    </submittedName>
</protein>
<dbReference type="PANTHER" id="PTHR43194:SF2">
    <property type="entry name" value="PEROXISOMAL MEMBRANE PROTEIN LPX1"/>
    <property type="match status" value="1"/>
</dbReference>
<feature type="domain" description="AB hydrolase-1" evidence="1">
    <location>
        <begin position="11"/>
        <end position="220"/>
    </location>
</feature>
<organism evidence="2 3">
    <name type="scientific">Termititenax aidoneus</name>
    <dbReference type="NCBI Taxonomy" id="2218524"/>
    <lineage>
        <taxon>Bacteria</taxon>
        <taxon>Bacillati</taxon>
        <taxon>Candidatus Margulisiibacteriota</taxon>
        <taxon>Candidatus Termititenacia</taxon>
        <taxon>Candidatus Termititenacales</taxon>
        <taxon>Candidatus Termititenacaceae</taxon>
        <taxon>Candidatus Termititenax</taxon>
    </lineage>
</organism>
<accession>A0A388TCD3</accession>
<dbReference type="EMBL" id="BGZN01000011">
    <property type="protein sequence ID" value="GBR73428.1"/>
    <property type="molecule type" value="Genomic_DNA"/>
</dbReference>
<evidence type="ECO:0000313" key="2">
    <source>
        <dbReference type="EMBL" id="GBR73428.1"/>
    </source>
</evidence>
<proteinExistence type="predicted"/>
<dbReference type="Pfam" id="PF12697">
    <property type="entry name" value="Abhydrolase_6"/>
    <property type="match status" value="1"/>
</dbReference>
<reference evidence="2 3" key="1">
    <citation type="journal article" date="2019" name="ISME J.">
        <title>Genome analyses of uncultured TG2/ZB3 bacteria in 'Margulisbacteria' specifically attached to ectosymbiotic spirochetes of protists in the termite gut.</title>
        <authorList>
            <person name="Utami Y.D."/>
            <person name="Kuwahara H."/>
            <person name="Igai K."/>
            <person name="Murakami T."/>
            <person name="Sugaya K."/>
            <person name="Morikawa T."/>
            <person name="Nagura Y."/>
            <person name="Yuki M."/>
            <person name="Deevong P."/>
            <person name="Inoue T."/>
            <person name="Kihara K."/>
            <person name="Lo N."/>
            <person name="Yamada A."/>
            <person name="Ohkuma M."/>
            <person name="Hongoh Y."/>
        </authorList>
    </citation>
    <scope>NUCLEOTIDE SEQUENCE [LARGE SCALE GENOMIC DNA]</scope>
    <source>
        <strain evidence="2">NkOx7-01</strain>
    </source>
</reference>
<dbReference type="Proteomes" id="UP000269352">
    <property type="component" value="Unassembled WGS sequence"/>
</dbReference>
<dbReference type="SUPFAM" id="SSF53474">
    <property type="entry name" value="alpha/beta-Hydrolases"/>
    <property type="match status" value="1"/>
</dbReference>
<dbReference type="InterPro" id="IPR050228">
    <property type="entry name" value="Carboxylesterase_BioH"/>
</dbReference>
<dbReference type="PANTHER" id="PTHR43194">
    <property type="entry name" value="HYDROLASE ALPHA/BETA FOLD FAMILY"/>
    <property type="match status" value="1"/>
</dbReference>
<dbReference type="InterPro" id="IPR000073">
    <property type="entry name" value="AB_hydrolase_1"/>
</dbReference>
<keyword evidence="3" id="KW-1185">Reference proteome</keyword>
<dbReference type="InterPro" id="IPR029058">
    <property type="entry name" value="AB_hydrolase_fold"/>
</dbReference>
<comment type="caution">
    <text evidence="2">The sequence shown here is derived from an EMBL/GenBank/DDBJ whole genome shotgun (WGS) entry which is preliminary data.</text>
</comment>
<gene>
    <name evidence="2" type="primary">bioH</name>
    <name evidence="2" type="ORF">NO1_0815</name>
</gene>
<dbReference type="AlphaFoldDB" id="A0A388TCD3"/>
<sequence>MIFTRVPKQPLIFIPGWNVRAEFLQNFAENFADYELYYFTPPPVTNGDAYQQAAGALQKFIEKKKITAPVLLGWSMGGQIALLYSEIYTPGNAVVLVNSAAVFSRDTEAQKSFHLACQRNFHGAARHFLRLMENSPDENLLLQKYFIDDKASALNYLRALQAADLTAVVRNSRYPLGILHACADKIIPFTEAEYLRNLRPDAAWQKIAGAKHCPFFSHCDKITNLLDEVAHG</sequence>
<evidence type="ECO:0000313" key="3">
    <source>
        <dbReference type="Proteomes" id="UP000269352"/>
    </source>
</evidence>
<evidence type="ECO:0000259" key="1">
    <source>
        <dbReference type="Pfam" id="PF12697"/>
    </source>
</evidence>
<dbReference type="Gene3D" id="3.40.50.1820">
    <property type="entry name" value="alpha/beta hydrolase"/>
    <property type="match status" value="1"/>
</dbReference>